<feature type="compositionally biased region" description="Basic and acidic residues" evidence="1">
    <location>
        <begin position="194"/>
        <end position="206"/>
    </location>
</feature>
<evidence type="ECO:0000313" key="3">
    <source>
        <dbReference type="Proteomes" id="UP000654075"/>
    </source>
</evidence>
<accession>A0A813D888</accession>
<evidence type="ECO:0000256" key="1">
    <source>
        <dbReference type="SAM" id="MobiDB-lite"/>
    </source>
</evidence>
<feature type="compositionally biased region" description="Low complexity" evidence="1">
    <location>
        <begin position="114"/>
        <end position="134"/>
    </location>
</feature>
<feature type="region of interest" description="Disordered" evidence="1">
    <location>
        <begin position="98"/>
        <end position="134"/>
    </location>
</feature>
<dbReference type="EMBL" id="CAJNNV010000267">
    <property type="protein sequence ID" value="CAE8582020.1"/>
    <property type="molecule type" value="Genomic_DNA"/>
</dbReference>
<feature type="region of interest" description="Disordered" evidence="1">
    <location>
        <begin position="173"/>
        <end position="229"/>
    </location>
</feature>
<sequence>MARGPHAAWLPWMPWSWVWQGQKKGKKRGMGISKSVIGFWVLVAAALCFLAFQWQMAADFEAEAGGPPQQRLDNATARSLRYLAAQKRREVLASAAVKSDAASEEELDEKGQGSSQNSKPQKAKPKSASSAAQALDQTKIEAAQTDLQAEPDSAPAARTDYVIELGEGSEADLLASDKKSSGRVNAQTEFGSDGEDKLSQSMEEARTPPSPDASVLDFTPAPITTIPAKPPAPPTWIHCAGQWQECVCGGRVRWGNRKTWSIIEPPEDGSKAKVMCSIDKLEDILPGDGGKHCECEVVPGSKFYLSLNPMQLPDDVAESTGSPLMASCELFESAKEAQGARPHDLTQWEAVEPFCSKAWEEAARQNPAFKAGSRQIDLGTLRKSMRARIDSRFVGNYKRLAKDGWLPRAFVNYYAGAPEGKHTLMTEELIRSVHLFSAEPIVVFHFGSVTPDYWTAERFPRLVLLHSLPLPDRSFNFNKLRSFLLSRVLTGVELDSDQFVGPGVDVMFSMTEREITKEYPIPIMPVHYYSFTRRDSPENVWWRRYCSREAGGKKYDCSAHTMRWGHAHPTWTFWALPFYGRWLRRHFRDERLPVKAGQPASNGIRVTDIPEDEDLLNVANWEERVTKQWCKYDNDRTEFREMLRWDPKQGTRCDEGTGCTDIMSDIKFYPNGAAKAFFTAHNCKDPAETKRWIDEIHKRYTKGLYPTSTIVYKRRIWNSGLELRSKFPNLACIL</sequence>
<dbReference type="OrthoDB" id="411082at2759"/>
<name>A0A813D888_POLGL</name>
<proteinExistence type="predicted"/>
<dbReference type="AlphaFoldDB" id="A0A813D888"/>
<gene>
    <name evidence="2" type="ORF">PGLA1383_LOCUS1029</name>
</gene>
<protein>
    <submittedName>
        <fullName evidence="2">Uncharacterized protein</fullName>
    </submittedName>
</protein>
<organism evidence="2 3">
    <name type="scientific">Polarella glacialis</name>
    <name type="common">Dinoflagellate</name>
    <dbReference type="NCBI Taxonomy" id="89957"/>
    <lineage>
        <taxon>Eukaryota</taxon>
        <taxon>Sar</taxon>
        <taxon>Alveolata</taxon>
        <taxon>Dinophyceae</taxon>
        <taxon>Suessiales</taxon>
        <taxon>Suessiaceae</taxon>
        <taxon>Polarella</taxon>
    </lineage>
</organism>
<evidence type="ECO:0000313" key="2">
    <source>
        <dbReference type="EMBL" id="CAE8582020.1"/>
    </source>
</evidence>
<comment type="caution">
    <text evidence="2">The sequence shown here is derived from an EMBL/GenBank/DDBJ whole genome shotgun (WGS) entry which is preliminary data.</text>
</comment>
<keyword evidence="3" id="KW-1185">Reference proteome</keyword>
<dbReference type="Proteomes" id="UP000654075">
    <property type="component" value="Unassembled WGS sequence"/>
</dbReference>
<reference evidence="2" key="1">
    <citation type="submission" date="2021-02" db="EMBL/GenBank/DDBJ databases">
        <authorList>
            <person name="Dougan E. K."/>
            <person name="Rhodes N."/>
            <person name="Thang M."/>
            <person name="Chan C."/>
        </authorList>
    </citation>
    <scope>NUCLEOTIDE SEQUENCE</scope>
</reference>